<keyword evidence="1" id="KW-0046">Antibiotic resistance</keyword>
<feature type="domain" description="N-acetyltransferase" evidence="2">
    <location>
        <begin position="5"/>
        <end position="168"/>
    </location>
</feature>
<dbReference type="PANTHER" id="PTHR31438:SF1">
    <property type="entry name" value="LYSINE N-ACYLTRANSFERASE C17G9.06C-RELATED"/>
    <property type="match status" value="1"/>
</dbReference>
<dbReference type="KEGG" id="mon:G8E03_00850"/>
<accession>A0A6G7VHU9</accession>
<dbReference type="RefSeq" id="WP_166187549.1">
    <property type="nucleotide sequence ID" value="NZ_CP049811.1"/>
</dbReference>
<dbReference type="Pfam" id="PF13523">
    <property type="entry name" value="Acetyltransf_8"/>
    <property type="match status" value="1"/>
</dbReference>
<dbReference type="PROSITE" id="PS51186">
    <property type="entry name" value="GNAT"/>
    <property type="match status" value="1"/>
</dbReference>
<dbReference type="PANTHER" id="PTHR31438">
    <property type="entry name" value="LYSINE N-ACYLTRANSFERASE C17G9.06C-RELATED"/>
    <property type="match status" value="1"/>
</dbReference>
<dbReference type="InterPro" id="IPR000182">
    <property type="entry name" value="GNAT_dom"/>
</dbReference>
<sequence>MLRDYRFVPVTRADFPLIATWLSHPHIGGWWGPADRELALIDNDLKLDLDQGRTDMRMVWLDSAPFAYVQDRNVHHEGIPQYAHLPAGSRAMDTFLGDPAYLGQGHAPGYLRARAGELIAAGAPCVAVDPDPANLKAVSAYEKAGFAGETITQGEQATPVRVMTFHGGQAPGRTTT</sequence>
<keyword evidence="3" id="KW-0808">Transferase</keyword>
<dbReference type="InterPro" id="IPR016181">
    <property type="entry name" value="Acyl_CoA_acyltransferase"/>
</dbReference>
<dbReference type="Gene3D" id="3.40.630.30">
    <property type="match status" value="1"/>
</dbReference>
<name>A0A6G7VHU9_9RHOB</name>
<proteinExistence type="predicted"/>
<evidence type="ECO:0000313" key="3">
    <source>
        <dbReference type="EMBL" id="QIK39428.1"/>
    </source>
</evidence>
<dbReference type="GO" id="GO:0016410">
    <property type="term" value="F:N-acyltransferase activity"/>
    <property type="evidence" value="ECO:0007669"/>
    <property type="project" value="TreeGrafter"/>
</dbReference>
<protein>
    <submittedName>
        <fullName evidence="3">Acetyltransferase</fullName>
    </submittedName>
</protein>
<dbReference type="SUPFAM" id="SSF55729">
    <property type="entry name" value="Acyl-CoA N-acyltransferases (Nat)"/>
    <property type="match status" value="1"/>
</dbReference>
<gene>
    <name evidence="3" type="ORF">G8E03_00850</name>
</gene>
<dbReference type="Proteomes" id="UP000500791">
    <property type="component" value="Chromosome"/>
</dbReference>
<reference evidence="3 4" key="1">
    <citation type="submission" date="2020-03" db="EMBL/GenBank/DDBJ databases">
        <title>Complete genome sequence of Monaibacterium sp. ALG8 with diverse plasmids.</title>
        <authorList>
            <person name="Sun C."/>
        </authorList>
    </citation>
    <scope>NUCLEOTIDE SEQUENCE [LARGE SCALE GENOMIC DNA]</scope>
    <source>
        <strain evidence="3 4">ALG8</strain>
    </source>
</reference>
<evidence type="ECO:0000256" key="1">
    <source>
        <dbReference type="ARBA" id="ARBA00023251"/>
    </source>
</evidence>
<organism evidence="3 4">
    <name type="scientific">Pontivivens nitratireducens</name>
    <dbReference type="NCBI Taxonomy" id="2758038"/>
    <lineage>
        <taxon>Bacteria</taxon>
        <taxon>Pseudomonadati</taxon>
        <taxon>Pseudomonadota</taxon>
        <taxon>Alphaproteobacteria</taxon>
        <taxon>Rhodobacterales</taxon>
        <taxon>Paracoccaceae</taxon>
        <taxon>Pontivivens</taxon>
    </lineage>
</organism>
<evidence type="ECO:0000259" key="2">
    <source>
        <dbReference type="PROSITE" id="PS51186"/>
    </source>
</evidence>
<dbReference type="AlphaFoldDB" id="A0A6G7VHU9"/>
<keyword evidence="4" id="KW-1185">Reference proteome</keyword>
<evidence type="ECO:0000313" key="4">
    <source>
        <dbReference type="Proteomes" id="UP000500791"/>
    </source>
</evidence>
<dbReference type="EMBL" id="CP049811">
    <property type="protein sequence ID" value="QIK39428.1"/>
    <property type="molecule type" value="Genomic_DNA"/>
</dbReference>
<dbReference type="GO" id="GO:0046677">
    <property type="term" value="P:response to antibiotic"/>
    <property type="evidence" value="ECO:0007669"/>
    <property type="project" value="UniProtKB-KW"/>
</dbReference>